<dbReference type="Gene3D" id="3.90.550.10">
    <property type="entry name" value="Spore Coat Polysaccharide Biosynthesis Protein SpsA, Chain A"/>
    <property type="match status" value="1"/>
</dbReference>
<dbReference type="Proteomes" id="UP000053941">
    <property type="component" value="Unassembled WGS sequence"/>
</dbReference>
<evidence type="ECO:0000313" key="6">
    <source>
        <dbReference type="Proteomes" id="UP000053941"/>
    </source>
</evidence>
<accession>A0A0R2NXC3</accession>
<dbReference type="Pfam" id="PF00535">
    <property type="entry name" value="Glycos_transf_2"/>
    <property type="match status" value="1"/>
</dbReference>
<dbReference type="GO" id="GO:0016020">
    <property type="term" value="C:membrane"/>
    <property type="evidence" value="ECO:0007669"/>
    <property type="project" value="GOC"/>
</dbReference>
<evidence type="ECO:0000256" key="3">
    <source>
        <dbReference type="ARBA" id="ARBA00022679"/>
    </source>
</evidence>
<dbReference type="AlphaFoldDB" id="A0A0R2NXC3"/>
<dbReference type="EMBL" id="LIAS01000247">
    <property type="protein sequence ID" value="KRO27594.1"/>
    <property type="molecule type" value="Genomic_DNA"/>
</dbReference>
<dbReference type="GO" id="GO:0004582">
    <property type="term" value="F:dolichyl-phosphate beta-D-mannosyltransferase activity"/>
    <property type="evidence" value="ECO:0007669"/>
    <property type="project" value="InterPro"/>
</dbReference>
<dbReference type="InterPro" id="IPR039528">
    <property type="entry name" value="DPM1-like"/>
</dbReference>
<protein>
    <recommendedName>
        <fullName evidence="4">Glycosyltransferase 2-like domain-containing protein</fullName>
    </recommendedName>
</protein>
<reference evidence="5 6" key="1">
    <citation type="submission" date="2015-10" db="EMBL/GenBank/DDBJ databases">
        <title>Metagenome-Assembled Genomes uncover a global brackish microbiome.</title>
        <authorList>
            <person name="Hugerth L.W."/>
            <person name="Larsson J."/>
            <person name="Alneberg J."/>
            <person name="Lindh M.V."/>
            <person name="Legrand C."/>
            <person name="Pinhassi J."/>
            <person name="Andersson A.F."/>
        </authorList>
    </citation>
    <scope>NUCLEOTIDE SEQUENCE [LARGE SCALE GENOMIC DNA]</scope>
    <source>
        <strain evidence="5">BACL2 MAG-120802-bin41</strain>
    </source>
</reference>
<dbReference type="GO" id="GO:0009247">
    <property type="term" value="P:glycolipid biosynthetic process"/>
    <property type="evidence" value="ECO:0007669"/>
    <property type="project" value="TreeGrafter"/>
</dbReference>
<evidence type="ECO:0000256" key="1">
    <source>
        <dbReference type="ARBA" id="ARBA00006739"/>
    </source>
</evidence>
<comment type="caution">
    <text evidence="5">The sequence shown here is derived from an EMBL/GenBank/DDBJ whole genome shotgun (WGS) entry which is preliminary data.</text>
</comment>
<gene>
    <name evidence="5" type="ORF">ABR60_01480</name>
</gene>
<proteinExistence type="inferred from homology"/>
<dbReference type="PANTHER" id="PTHR43398:SF1">
    <property type="entry name" value="DOLICHOL-PHOSPHATE MANNOSYLTRANSFERASE SUBUNIT 1"/>
    <property type="match status" value="1"/>
</dbReference>
<name>A0A0R2NXC3_9ACTN</name>
<dbReference type="SUPFAM" id="SSF53448">
    <property type="entry name" value="Nucleotide-diphospho-sugar transferases"/>
    <property type="match status" value="1"/>
</dbReference>
<evidence type="ECO:0000259" key="4">
    <source>
        <dbReference type="Pfam" id="PF00535"/>
    </source>
</evidence>
<feature type="domain" description="Glycosyltransferase 2-like" evidence="4">
    <location>
        <begin position="6"/>
        <end position="172"/>
    </location>
</feature>
<comment type="similarity">
    <text evidence="1">Belongs to the glycosyltransferase 2 family.</text>
</comment>
<dbReference type="FunFam" id="3.90.550.10:FF:000122">
    <property type="entry name" value="Dolichol-phosphate mannosyltransferase subunit 1"/>
    <property type="match status" value="1"/>
</dbReference>
<evidence type="ECO:0000313" key="5">
    <source>
        <dbReference type="EMBL" id="KRO27594.1"/>
    </source>
</evidence>
<keyword evidence="3" id="KW-0808">Transferase</keyword>
<dbReference type="InterPro" id="IPR029044">
    <property type="entry name" value="Nucleotide-diphossugar_trans"/>
</dbReference>
<organism evidence="5 6">
    <name type="scientific">Actinobacteria bacterium BACL2 MAG-120802-bin41</name>
    <dbReference type="NCBI Taxonomy" id="1655568"/>
    <lineage>
        <taxon>Bacteria</taxon>
        <taxon>Bacillati</taxon>
        <taxon>Actinomycetota</taxon>
        <taxon>Actinomycetes</taxon>
        <taxon>Actinomycetes incertae sedis</taxon>
        <taxon>ac1 cluster</taxon>
    </lineage>
</organism>
<evidence type="ECO:0000256" key="2">
    <source>
        <dbReference type="ARBA" id="ARBA00022676"/>
    </source>
</evidence>
<dbReference type="InterPro" id="IPR001173">
    <property type="entry name" value="Glyco_trans_2-like"/>
</dbReference>
<keyword evidence="2" id="KW-0328">Glycosyltransferase</keyword>
<sequence length="241" mass="27524">MRNRLIIVPTYNELVSAPLLVRRIFKYIPESNILVVDDGSPDKTADAIRKLQQEFPTLHLLERKTKLGLGSAYRLGFAWGLERGYEELIEMDADLSHRVRDLKKMIDEKELQPNTDLVIGSRWIPGGKTENWSKSRELLSRAANLYVRAMVGLGVKDSTAGFRIYSASMLKRLNMESIKSEGYSFQIEMTRAVHKLGGKIIEVPITFRERENGVSKMSKKIVGEAMILVTLWGLKRFLRVK</sequence>
<dbReference type="PANTHER" id="PTHR43398">
    <property type="entry name" value="DOLICHOL-PHOSPHATE MANNOSYLTRANSFERASE SUBUNIT 1"/>
    <property type="match status" value="1"/>
</dbReference>
<dbReference type="CDD" id="cd06442">
    <property type="entry name" value="DPM1_like"/>
    <property type="match status" value="1"/>
</dbReference>